<dbReference type="GO" id="GO:0052855">
    <property type="term" value="F:ADP-dependent NAD(P)H-hydrate dehydratase activity"/>
    <property type="evidence" value="ECO:0007669"/>
    <property type="project" value="TreeGrafter"/>
</dbReference>
<dbReference type="InterPro" id="IPR017953">
    <property type="entry name" value="Carbohydrate_kinase_pred_CS"/>
</dbReference>
<feature type="domain" description="YjeF C-terminal" evidence="6">
    <location>
        <begin position="1"/>
        <end position="165"/>
    </location>
</feature>
<dbReference type="Gene3D" id="3.40.1190.20">
    <property type="match status" value="1"/>
</dbReference>
<dbReference type="GO" id="GO:0052856">
    <property type="term" value="F:NAD(P)HX epimerase activity"/>
    <property type="evidence" value="ECO:0007669"/>
    <property type="project" value="TreeGrafter"/>
</dbReference>
<evidence type="ECO:0000256" key="5">
    <source>
        <dbReference type="ARBA" id="ARBA00023239"/>
    </source>
</evidence>
<accession>X0YYW5</accession>
<dbReference type="Pfam" id="PF01256">
    <property type="entry name" value="Carb_kinase"/>
    <property type="match status" value="1"/>
</dbReference>
<dbReference type="InterPro" id="IPR029056">
    <property type="entry name" value="Ribokinase-like"/>
</dbReference>
<sequence length="172" mass="18013">MLFQKNLPPLVLDADALNTLARIPDWWQKLAGDVILTPHPGEMSGLSGLTIVEIQSDRAGIARKYAQEWQKTIVLKGAFTVIASPDGNCRVSPFANPGLASGGTGDVLAGAIAGLLAQGLSLFDAAALGVYLHGKAGEVVKDTLGDTGMLASDLLPVLPGVIKQLREMTKNK</sequence>
<evidence type="ECO:0000259" key="6">
    <source>
        <dbReference type="PROSITE" id="PS51383"/>
    </source>
</evidence>
<dbReference type="GO" id="GO:0005524">
    <property type="term" value="F:ATP binding"/>
    <property type="evidence" value="ECO:0007669"/>
    <property type="project" value="UniProtKB-KW"/>
</dbReference>
<keyword evidence="1" id="KW-0547">Nucleotide-binding</keyword>
<dbReference type="GO" id="GO:0110051">
    <property type="term" value="P:metabolite repair"/>
    <property type="evidence" value="ECO:0007669"/>
    <property type="project" value="TreeGrafter"/>
</dbReference>
<dbReference type="PANTHER" id="PTHR12592:SF0">
    <property type="entry name" value="ATP-DEPENDENT (S)-NAD(P)H-HYDRATE DEHYDRATASE"/>
    <property type="match status" value="1"/>
</dbReference>
<protein>
    <recommendedName>
        <fullName evidence="6">YjeF C-terminal domain-containing protein</fullName>
    </recommendedName>
</protein>
<dbReference type="AlphaFoldDB" id="X0YYW5"/>
<organism evidence="7">
    <name type="scientific">marine sediment metagenome</name>
    <dbReference type="NCBI Taxonomy" id="412755"/>
    <lineage>
        <taxon>unclassified sequences</taxon>
        <taxon>metagenomes</taxon>
        <taxon>ecological metagenomes</taxon>
    </lineage>
</organism>
<dbReference type="PROSITE" id="PS01050">
    <property type="entry name" value="YJEF_C_2"/>
    <property type="match status" value="1"/>
</dbReference>
<dbReference type="PANTHER" id="PTHR12592">
    <property type="entry name" value="ATP-DEPENDENT (S)-NAD(P)H-HYDRATE DEHYDRATASE FAMILY MEMBER"/>
    <property type="match status" value="1"/>
</dbReference>
<name>X0YYW5_9ZZZZ</name>
<dbReference type="NCBIfam" id="TIGR00196">
    <property type="entry name" value="yjeF_cterm"/>
    <property type="match status" value="1"/>
</dbReference>
<evidence type="ECO:0000256" key="1">
    <source>
        <dbReference type="ARBA" id="ARBA00022741"/>
    </source>
</evidence>
<evidence type="ECO:0000256" key="4">
    <source>
        <dbReference type="ARBA" id="ARBA00023027"/>
    </source>
</evidence>
<evidence type="ECO:0000313" key="7">
    <source>
        <dbReference type="EMBL" id="GAG51667.1"/>
    </source>
</evidence>
<dbReference type="InterPro" id="IPR000631">
    <property type="entry name" value="CARKD"/>
</dbReference>
<gene>
    <name evidence="7" type="ORF">S01H1_77555</name>
</gene>
<keyword evidence="3" id="KW-0521">NADP</keyword>
<evidence type="ECO:0000256" key="3">
    <source>
        <dbReference type="ARBA" id="ARBA00022857"/>
    </source>
</evidence>
<reference evidence="7" key="1">
    <citation type="journal article" date="2014" name="Front. Microbiol.">
        <title>High frequency of phylogenetically diverse reductive dehalogenase-homologous genes in deep subseafloor sedimentary metagenomes.</title>
        <authorList>
            <person name="Kawai M."/>
            <person name="Futagami T."/>
            <person name="Toyoda A."/>
            <person name="Takaki Y."/>
            <person name="Nishi S."/>
            <person name="Hori S."/>
            <person name="Arai W."/>
            <person name="Tsubouchi T."/>
            <person name="Morono Y."/>
            <person name="Uchiyama I."/>
            <person name="Ito T."/>
            <person name="Fujiyama A."/>
            <person name="Inagaki F."/>
            <person name="Takami H."/>
        </authorList>
    </citation>
    <scope>NUCLEOTIDE SEQUENCE</scope>
    <source>
        <strain evidence="7">Expedition CK06-06</strain>
    </source>
</reference>
<keyword evidence="5" id="KW-0456">Lyase</keyword>
<dbReference type="EMBL" id="BARS01052133">
    <property type="protein sequence ID" value="GAG51667.1"/>
    <property type="molecule type" value="Genomic_DNA"/>
</dbReference>
<proteinExistence type="predicted"/>
<dbReference type="PROSITE" id="PS51383">
    <property type="entry name" value="YJEF_C_3"/>
    <property type="match status" value="1"/>
</dbReference>
<evidence type="ECO:0000256" key="2">
    <source>
        <dbReference type="ARBA" id="ARBA00022840"/>
    </source>
</evidence>
<dbReference type="CDD" id="cd01171">
    <property type="entry name" value="YXKO-related"/>
    <property type="match status" value="1"/>
</dbReference>
<keyword evidence="4" id="KW-0520">NAD</keyword>
<comment type="caution">
    <text evidence="7">The sequence shown here is derived from an EMBL/GenBank/DDBJ whole genome shotgun (WGS) entry which is preliminary data.</text>
</comment>
<dbReference type="SUPFAM" id="SSF53613">
    <property type="entry name" value="Ribokinase-like"/>
    <property type="match status" value="1"/>
</dbReference>
<keyword evidence="2" id="KW-0067">ATP-binding</keyword>